<dbReference type="EMBL" id="MDZA01000236">
    <property type="protein sequence ID" value="OGX89793.1"/>
    <property type="molecule type" value="Genomic_DNA"/>
</dbReference>
<accession>A0A1G1TG26</accession>
<evidence type="ECO:0000313" key="2">
    <source>
        <dbReference type="Proteomes" id="UP000177506"/>
    </source>
</evidence>
<sequence length="67" mass="7616">MGKLDNLSLRRTHVVASCVMAPIRAVRVRMKGNRIQTLLSLNAWQLAGTRCQWATVGSREFKKLVYD</sequence>
<gene>
    <name evidence="1" type="ORF">BEN49_24455</name>
</gene>
<comment type="caution">
    <text evidence="1">The sequence shown here is derived from an EMBL/GenBank/DDBJ whole genome shotgun (WGS) entry which is preliminary data.</text>
</comment>
<name>A0A1G1TG26_9BACT</name>
<dbReference type="Proteomes" id="UP000177506">
    <property type="component" value="Unassembled WGS sequence"/>
</dbReference>
<proteinExistence type="predicted"/>
<dbReference type="AlphaFoldDB" id="A0A1G1TG26"/>
<evidence type="ECO:0000313" key="1">
    <source>
        <dbReference type="EMBL" id="OGX89793.1"/>
    </source>
</evidence>
<protein>
    <submittedName>
        <fullName evidence="1">Uncharacterized protein</fullName>
    </submittedName>
</protein>
<keyword evidence="2" id="KW-1185">Reference proteome</keyword>
<reference evidence="1 2" key="1">
    <citation type="submission" date="2016-08" db="EMBL/GenBank/DDBJ databases">
        <title>Hymenobacter coccineus sp. nov., Hymenobacter lapidarius sp. nov. and Hymenobacter glacialis sp. nov., isolated from Antarctic soil.</title>
        <authorList>
            <person name="Sedlacek I."/>
            <person name="Kralova S."/>
            <person name="Kyrova K."/>
            <person name="Maslanova I."/>
            <person name="Stankova E."/>
            <person name="Vrbovska V."/>
            <person name="Nemec M."/>
            <person name="Bartak M."/>
            <person name="Svec P."/>
            <person name="Busse H.-J."/>
            <person name="Pantucek R."/>
        </authorList>
    </citation>
    <scope>NUCLEOTIDE SEQUENCE [LARGE SCALE GENOMIC DNA]</scope>
    <source>
        <strain evidence="1 2">CCM 8649</strain>
    </source>
</reference>
<organism evidence="1 2">
    <name type="scientific">Hymenobacter coccineus</name>
    <dbReference type="NCBI Taxonomy" id="1908235"/>
    <lineage>
        <taxon>Bacteria</taxon>
        <taxon>Pseudomonadati</taxon>
        <taxon>Bacteroidota</taxon>
        <taxon>Cytophagia</taxon>
        <taxon>Cytophagales</taxon>
        <taxon>Hymenobacteraceae</taxon>
        <taxon>Hymenobacter</taxon>
    </lineage>
</organism>